<dbReference type="Gene3D" id="1.10.3720.10">
    <property type="entry name" value="MetI-like"/>
    <property type="match status" value="1"/>
</dbReference>
<dbReference type="PANTHER" id="PTHR43839">
    <property type="entry name" value="OPPC IN A BINDING PROTEIN-DEPENDENT TRANSPORT SYSTEM"/>
    <property type="match status" value="1"/>
</dbReference>
<dbReference type="PROSITE" id="PS50928">
    <property type="entry name" value="ABC_TM1"/>
    <property type="match status" value="1"/>
</dbReference>
<name>A0A6B1G5Q5_9CHLR</name>
<keyword evidence="4 5" id="KW-0472">Membrane</keyword>
<dbReference type="EMBL" id="VYDA01000487">
    <property type="protein sequence ID" value="MYH62736.1"/>
    <property type="molecule type" value="Genomic_DNA"/>
</dbReference>
<dbReference type="Pfam" id="PF12911">
    <property type="entry name" value="OppC_N"/>
    <property type="match status" value="1"/>
</dbReference>
<dbReference type="Pfam" id="PF00528">
    <property type="entry name" value="BPD_transp_1"/>
    <property type="match status" value="1"/>
</dbReference>
<evidence type="ECO:0000256" key="5">
    <source>
        <dbReference type="RuleBase" id="RU363032"/>
    </source>
</evidence>
<reference evidence="7" key="1">
    <citation type="submission" date="2019-09" db="EMBL/GenBank/DDBJ databases">
        <title>Characterisation of the sponge microbiome using genome-centric metagenomics.</title>
        <authorList>
            <person name="Engelberts J.P."/>
            <person name="Robbins S.J."/>
            <person name="De Goeij J.M."/>
            <person name="Aranda M."/>
            <person name="Bell S.C."/>
            <person name="Webster N.S."/>
        </authorList>
    </citation>
    <scope>NUCLEOTIDE SEQUENCE</scope>
    <source>
        <strain evidence="7">SB0675_bin_29</strain>
    </source>
</reference>
<evidence type="ECO:0000313" key="7">
    <source>
        <dbReference type="EMBL" id="MYH62736.1"/>
    </source>
</evidence>
<protein>
    <submittedName>
        <fullName evidence="7">ABC transporter permease</fullName>
    </submittedName>
</protein>
<organism evidence="7">
    <name type="scientific">Caldilineaceae bacterium SB0675_bin_29</name>
    <dbReference type="NCBI Taxonomy" id="2605266"/>
    <lineage>
        <taxon>Bacteria</taxon>
        <taxon>Bacillati</taxon>
        <taxon>Chloroflexota</taxon>
        <taxon>Caldilineae</taxon>
        <taxon>Caldilineales</taxon>
        <taxon>Caldilineaceae</taxon>
    </lineage>
</organism>
<gene>
    <name evidence="7" type="ORF">F4148_13595</name>
</gene>
<feature type="transmembrane region" description="Helical" evidence="5">
    <location>
        <begin position="41"/>
        <end position="59"/>
    </location>
</feature>
<dbReference type="InterPro" id="IPR000515">
    <property type="entry name" value="MetI-like"/>
</dbReference>
<comment type="subcellular location">
    <subcellularLocation>
        <location evidence="5">Cell membrane</location>
        <topology evidence="5">Multi-pass membrane protein</topology>
    </subcellularLocation>
    <subcellularLocation>
        <location evidence="1">Membrane</location>
        <topology evidence="1">Multi-pass membrane protein</topology>
    </subcellularLocation>
</comment>
<dbReference type="InterPro" id="IPR035906">
    <property type="entry name" value="MetI-like_sf"/>
</dbReference>
<dbReference type="SUPFAM" id="SSF161098">
    <property type="entry name" value="MetI-like"/>
    <property type="match status" value="1"/>
</dbReference>
<dbReference type="CDD" id="cd06261">
    <property type="entry name" value="TM_PBP2"/>
    <property type="match status" value="1"/>
</dbReference>
<feature type="transmembrane region" description="Helical" evidence="5">
    <location>
        <begin position="350"/>
        <end position="368"/>
    </location>
</feature>
<evidence type="ECO:0000256" key="2">
    <source>
        <dbReference type="ARBA" id="ARBA00022692"/>
    </source>
</evidence>
<evidence type="ECO:0000256" key="1">
    <source>
        <dbReference type="ARBA" id="ARBA00004141"/>
    </source>
</evidence>
<dbReference type="AlphaFoldDB" id="A0A6B1G5Q5"/>
<evidence type="ECO:0000256" key="3">
    <source>
        <dbReference type="ARBA" id="ARBA00022989"/>
    </source>
</evidence>
<keyword evidence="3 5" id="KW-1133">Transmembrane helix</keyword>
<feature type="transmembrane region" description="Helical" evidence="5">
    <location>
        <begin position="238"/>
        <end position="257"/>
    </location>
</feature>
<dbReference type="GO" id="GO:0055085">
    <property type="term" value="P:transmembrane transport"/>
    <property type="evidence" value="ECO:0007669"/>
    <property type="project" value="InterPro"/>
</dbReference>
<feature type="transmembrane region" description="Helical" evidence="5">
    <location>
        <begin position="299"/>
        <end position="325"/>
    </location>
</feature>
<accession>A0A6B1G5Q5</accession>
<dbReference type="GO" id="GO:0005886">
    <property type="term" value="C:plasma membrane"/>
    <property type="evidence" value="ECO:0007669"/>
    <property type="project" value="UniProtKB-SubCell"/>
</dbReference>
<dbReference type="InterPro" id="IPR025966">
    <property type="entry name" value="OppC_N"/>
</dbReference>
<sequence length="382" mass="41881">MAHPEPANPREEVAEAPSGKRDAAAFSYWGLIWWRYKRNRIGVVGGIALLLLYALVLPAELTAPYPLNERHTGFLDVPPQFIRFIKPDGRFSLRPFVYGLKQERDPETLRRLYVPNEEEIYPLGLFVPGEESRSFLGLTWDRHLLGVESPGKLFLLGTDTQGRDLFSQLLYGGRISLTVGLVGVALSLVLGGIVGLISGYLGGIVDDLIQRGIEVMISFPSIPLWIALSAAIPAEWNSIQVFFGITVILSSIGWGGLARVVRGMTLSLQNEDYVKAGRINGASTWWIVTRHLFPGTLSYMIVAATLAIPGMILGETALSFLGLGIQPPMVSWGVLLKQAQDITVLAHKPWLIAPVFFLTIAVLSFNFLGDGLRDAADPFSGQ</sequence>
<evidence type="ECO:0000259" key="6">
    <source>
        <dbReference type="PROSITE" id="PS50928"/>
    </source>
</evidence>
<evidence type="ECO:0000256" key="4">
    <source>
        <dbReference type="ARBA" id="ARBA00023136"/>
    </source>
</evidence>
<keyword evidence="2 5" id="KW-0812">Transmembrane</keyword>
<feature type="transmembrane region" description="Helical" evidence="5">
    <location>
        <begin position="175"/>
        <end position="201"/>
    </location>
</feature>
<feature type="domain" description="ABC transmembrane type-1" evidence="6">
    <location>
        <begin position="173"/>
        <end position="369"/>
    </location>
</feature>
<comment type="similarity">
    <text evidence="5">Belongs to the binding-protein-dependent transport system permease family.</text>
</comment>
<feature type="transmembrane region" description="Helical" evidence="5">
    <location>
        <begin position="213"/>
        <end position="232"/>
    </location>
</feature>
<keyword evidence="5" id="KW-0813">Transport</keyword>
<proteinExistence type="inferred from homology"/>
<dbReference type="PANTHER" id="PTHR43839:SF3">
    <property type="entry name" value="OLIGOPEPTIDE ABC TRANSPORTER, PERMEASE PROTEIN"/>
    <property type="match status" value="1"/>
</dbReference>
<comment type="caution">
    <text evidence="7">The sequence shown here is derived from an EMBL/GenBank/DDBJ whole genome shotgun (WGS) entry which is preliminary data.</text>
</comment>